<dbReference type="InterPro" id="IPR051067">
    <property type="entry name" value="NHER"/>
</dbReference>
<dbReference type="PANTHER" id="PTHR14191:SF7">
    <property type="entry name" value="NA(+)_H(+) EXCHANGE REGULATORY COFACTOR NHE-RF1"/>
    <property type="match status" value="1"/>
</dbReference>
<dbReference type="Pfam" id="PF09007">
    <property type="entry name" value="EBP50_C"/>
    <property type="match status" value="1"/>
</dbReference>
<organism evidence="12 13">
    <name type="scientific">Gasterosteus aculeatus aculeatus</name>
    <name type="common">three-spined stickleback</name>
    <dbReference type="NCBI Taxonomy" id="481459"/>
    <lineage>
        <taxon>Eukaryota</taxon>
        <taxon>Metazoa</taxon>
        <taxon>Chordata</taxon>
        <taxon>Craniata</taxon>
        <taxon>Vertebrata</taxon>
        <taxon>Euteleostomi</taxon>
        <taxon>Actinopterygii</taxon>
        <taxon>Neopterygii</taxon>
        <taxon>Teleostei</taxon>
        <taxon>Neoteleostei</taxon>
        <taxon>Acanthomorphata</taxon>
        <taxon>Eupercaria</taxon>
        <taxon>Perciformes</taxon>
        <taxon>Cottioidei</taxon>
        <taxon>Gasterosteales</taxon>
        <taxon>Gasterosteidae</taxon>
        <taxon>Gasterosteus</taxon>
    </lineage>
</organism>
<keyword evidence="8" id="KW-0966">Cell projection</keyword>
<feature type="region of interest" description="Disordered" evidence="10">
    <location>
        <begin position="262"/>
        <end position="365"/>
    </location>
</feature>
<evidence type="ECO:0000313" key="13">
    <source>
        <dbReference type="Proteomes" id="UP000007635"/>
    </source>
</evidence>
<evidence type="ECO:0000256" key="3">
    <source>
        <dbReference type="ARBA" id="ARBA00004466"/>
    </source>
</evidence>
<dbReference type="SMART" id="SM00228">
    <property type="entry name" value="PDZ"/>
    <property type="match status" value="2"/>
</dbReference>
<dbReference type="GeneTree" id="ENSGT00950000182849"/>
<evidence type="ECO:0000256" key="6">
    <source>
        <dbReference type="ARBA" id="ARBA00022737"/>
    </source>
</evidence>
<evidence type="ECO:0000313" key="12">
    <source>
        <dbReference type="Ensembl" id="ENSGACP00000062458.1"/>
    </source>
</evidence>
<dbReference type="SUPFAM" id="SSF50156">
    <property type="entry name" value="PDZ domain-like"/>
    <property type="match status" value="2"/>
</dbReference>
<dbReference type="GO" id="GO:0030175">
    <property type="term" value="C:filopodium"/>
    <property type="evidence" value="ECO:0007669"/>
    <property type="project" value="UniProtKB-SubCell"/>
</dbReference>
<keyword evidence="13" id="KW-1185">Reference proteome</keyword>
<dbReference type="Gene3D" id="2.30.42.10">
    <property type="match status" value="2"/>
</dbReference>
<dbReference type="GO" id="GO:0016055">
    <property type="term" value="P:Wnt signaling pathway"/>
    <property type="evidence" value="ECO:0007669"/>
    <property type="project" value="UniProtKB-KW"/>
</dbReference>
<evidence type="ECO:0000256" key="10">
    <source>
        <dbReference type="SAM" id="MobiDB-lite"/>
    </source>
</evidence>
<keyword evidence="7 9" id="KW-0472">Membrane</keyword>
<comment type="subcellular location">
    <subcellularLocation>
        <location evidence="4">Cell projection</location>
        <location evidence="4">Filopodium</location>
    </subcellularLocation>
    <subcellularLocation>
        <location evidence="1">Cell projection</location>
        <location evidence="1">Microvillus</location>
    </subcellularLocation>
    <subcellularLocation>
        <location evidence="3">Cell projection</location>
        <location evidence="3">Ruffle</location>
    </subcellularLocation>
    <subcellularLocation>
        <location evidence="2 9">Endomembrane system</location>
        <topology evidence="2 9">Peripheral membrane protein</topology>
    </subcellularLocation>
</comment>
<dbReference type="InterPro" id="IPR015098">
    <property type="entry name" value="EBP50_C"/>
</dbReference>
<dbReference type="InterPro" id="IPR036034">
    <property type="entry name" value="PDZ_sf"/>
</dbReference>
<dbReference type="Pfam" id="PF00595">
    <property type="entry name" value="PDZ"/>
    <property type="match status" value="2"/>
</dbReference>
<feature type="domain" description="PDZ" evidence="11">
    <location>
        <begin position="8"/>
        <end position="88"/>
    </location>
</feature>
<keyword evidence="5" id="KW-0879">Wnt signaling pathway</keyword>
<feature type="compositionally biased region" description="Low complexity" evidence="10">
    <location>
        <begin position="296"/>
        <end position="325"/>
    </location>
</feature>
<sequence length="365" mass="38794">MSNLRPKLCVLEKGAGGYGFHLHGEKGKTGQFIRLVEADTPASEAGLLAGDRLAFVNGESVEGESHQQVVARIRATAGPLELVVVDVATAELLEKLDLRCRREFVTEGIPLPGRDGDSDRVDARSNGTSAEPPAAPSENGDAASERSERLSVSSSAKEERGGPRPRLCHVKKGAGGYGFNLHSEKTKPGQFHQSRGPGLPSTESRREGRGDKLVQVNRMSVIGMQHSEVVAAIKAGGDETTLLLVDAEAEDFFNRCNVVPTEEHVTGPLPEPASERASQEEEHQEEAAPERRAKVSVSSSASSASSTASLPAATREPPAAQAAPADGLGLSMSLAEAKERARQKRAAKKAPSMDWSKRNELFGNL</sequence>
<dbReference type="GO" id="GO:0001726">
    <property type="term" value="C:ruffle"/>
    <property type="evidence" value="ECO:0007669"/>
    <property type="project" value="UniProtKB-SubCell"/>
</dbReference>
<dbReference type="Proteomes" id="UP000007635">
    <property type="component" value="Chromosome V"/>
</dbReference>
<feature type="domain" description="PDZ" evidence="11">
    <location>
        <begin position="167"/>
        <end position="248"/>
    </location>
</feature>
<dbReference type="InterPro" id="IPR017300">
    <property type="entry name" value="NHERF-1/NHERF-2"/>
</dbReference>
<evidence type="ECO:0000256" key="4">
    <source>
        <dbReference type="ARBA" id="ARBA00004486"/>
    </source>
</evidence>
<name>A0AAQ4RHM0_GASAC</name>
<dbReference type="GO" id="GO:0072659">
    <property type="term" value="P:protein localization to plasma membrane"/>
    <property type="evidence" value="ECO:0007669"/>
    <property type="project" value="TreeGrafter"/>
</dbReference>
<comment type="function">
    <text evidence="9">Scaffold protein that connects plasma membrane proteins with members of the ezrin/moesin/radixin family and thereby helps to link them to the actin cytoskeleton and to regulate their surface expression.</text>
</comment>
<reference evidence="12" key="3">
    <citation type="submission" date="2025-09" db="UniProtKB">
        <authorList>
            <consortium name="Ensembl"/>
        </authorList>
    </citation>
    <scope>IDENTIFICATION</scope>
</reference>
<dbReference type="GO" id="GO:0005102">
    <property type="term" value="F:signaling receptor binding"/>
    <property type="evidence" value="ECO:0007669"/>
    <property type="project" value="TreeGrafter"/>
</dbReference>
<evidence type="ECO:0000256" key="8">
    <source>
        <dbReference type="ARBA" id="ARBA00023273"/>
    </source>
</evidence>
<dbReference type="GO" id="GO:0012505">
    <property type="term" value="C:endomembrane system"/>
    <property type="evidence" value="ECO:0007669"/>
    <property type="project" value="UniProtKB-SubCell"/>
</dbReference>
<dbReference type="CDD" id="cd06768">
    <property type="entry name" value="PDZ_NHERF-like"/>
    <property type="match status" value="2"/>
</dbReference>
<reference evidence="12" key="2">
    <citation type="submission" date="2025-08" db="UniProtKB">
        <authorList>
            <consortium name="Ensembl"/>
        </authorList>
    </citation>
    <scope>IDENTIFICATION</scope>
</reference>
<dbReference type="InterPro" id="IPR001478">
    <property type="entry name" value="PDZ"/>
</dbReference>
<dbReference type="PANTHER" id="PTHR14191">
    <property type="entry name" value="PDZ DOMAIN CONTAINING PROTEIN"/>
    <property type="match status" value="1"/>
</dbReference>
<feature type="compositionally biased region" description="Basic and acidic residues" evidence="10">
    <location>
        <begin position="355"/>
        <end position="365"/>
    </location>
</feature>
<evidence type="ECO:0000259" key="11">
    <source>
        <dbReference type="PROSITE" id="PS50106"/>
    </source>
</evidence>
<feature type="compositionally biased region" description="Basic and acidic residues" evidence="10">
    <location>
        <begin position="114"/>
        <end position="123"/>
    </location>
</feature>
<evidence type="ECO:0000256" key="5">
    <source>
        <dbReference type="ARBA" id="ARBA00022687"/>
    </source>
</evidence>
<evidence type="ECO:0000256" key="9">
    <source>
        <dbReference type="PIRNR" id="PIRNR037866"/>
    </source>
</evidence>
<reference evidence="12 13" key="1">
    <citation type="journal article" date="2021" name="G3 (Bethesda)">
        <title>Improved contiguity of the threespine stickleback genome using long-read sequencing.</title>
        <authorList>
            <person name="Nath S."/>
            <person name="Shaw D.E."/>
            <person name="White M.A."/>
        </authorList>
    </citation>
    <scope>NUCLEOTIDE SEQUENCE [LARGE SCALE GENOMIC DNA]</scope>
    <source>
        <strain evidence="12 13">Lake Benthic</strain>
    </source>
</reference>
<dbReference type="GO" id="GO:0005902">
    <property type="term" value="C:microvillus"/>
    <property type="evidence" value="ECO:0007669"/>
    <property type="project" value="UniProtKB-SubCell"/>
</dbReference>
<evidence type="ECO:0000256" key="1">
    <source>
        <dbReference type="ARBA" id="ARBA00004105"/>
    </source>
</evidence>
<keyword evidence="6" id="KW-0677">Repeat</keyword>
<dbReference type="GO" id="GO:0016324">
    <property type="term" value="C:apical plasma membrane"/>
    <property type="evidence" value="ECO:0007669"/>
    <property type="project" value="TreeGrafter"/>
</dbReference>
<evidence type="ECO:0000256" key="7">
    <source>
        <dbReference type="ARBA" id="ARBA00023136"/>
    </source>
</evidence>
<dbReference type="PROSITE" id="PS50106">
    <property type="entry name" value="PDZ"/>
    <property type="match status" value="2"/>
</dbReference>
<dbReference type="Ensembl" id="ENSGACT00000048660.1">
    <property type="protein sequence ID" value="ENSGACP00000062458.1"/>
    <property type="gene ID" value="ENSGACG00000015228.2"/>
</dbReference>
<proteinExistence type="predicted"/>
<feature type="compositionally biased region" description="Basic and acidic residues" evidence="10">
    <location>
        <begin position="273"/>
        <end position="293"/>
    </location>
</feature>
<accession>A0AAQ4RHM0</accession>
<dbReference type="GO" id="GO:0043495">
    <property type="term" value="F:protein-membrane adaptor activity"/>
    <property type="evidence" value="ECO:0007669"/>
    <property type="project" value="TreeGrafter"/>
</dbReference>
<protein>
    <recommendedName>
        <fullName evidence="9">Na(+)/H(+) exchange regulatory cofactor NHE-RF</fullName>
    </recommendedName>
</protein>
<dbReference type="PIRSF" id="PIRSF037866">
    <property type="entry name" value="EBP50"/>
    <property type="match status" value="1"/>
</dbReference>
<evidence type="ECO:0000256" key="2">
    <source>
        <dbReference type="ARBA" id="ARBA00004184"/>
    </source>
</evidence>
<feature type="region of interest" description="Disordered" evidence="10">
    <location>
        <begin position="108"/>
        <end position="211"/>
    </location>
</feature>
<dbReference type="AlphaFoldDB" id="A0AAQ4RHM0"/>